<keyword evidence="2" id="KW-1185">Reference proteome</keyword>
<reference evidence="1" key="1">
    <citation type="submission" date="2021-05" db="EMBL/GenBank/DDBJ databases">
        <authorList>
            <person name="Scholz U."/>
            <person name="Mascher M."/>
            <person name="Fiebig A."/>
        </authorList>
    </citation>
    <scope>NUCLEOTIDE SEQUENCE [LARGE SCALE GENOMIC DNA]</scope>
</reference>
<organism evidence="1 2">
    <name type="scientific">Avena sativa</name>
    <name type="common">Oat</name>
    <dbReference type="NCBI Taxonomy" id="4498"/>
    <lineage>
        <taxon>Eukaryota</taxon>
        <taxon>Viridiplantae</taxon>
        <taxon>Streptophyta</taxon>
        <taxon>Embryophyta</taxon>
        <taxon>Tracheophyta</taxon>
        <taxon>Spermatophyta</taxon>
        <taxon>Magnoliopsida</taxon>
        <taxon>Liliopsida</taxon>
        <taxon>Poales</taxon>
        <taxon>Poaceae</taxon>
        <taxon>BOP clade</taxon>
        <taxon>Pooideae</taxon>
        <taxon>Poodae</taxon>
        <taxon>Poeae</taxon>
        <taxon>Poeae Chloroplast Group 1 (Aveneae type)</taxon>
        <taxon>Aveninae</taxon>
        <taxon>Avena</taxon>
    </lineage>
</organism>
<accession>A0ACD5V0D9</accession>
<dbReference type="EnsemblPlants" id="AVESA.00010b.r2.2DG0345910.1">
    <property type="protein sequence ID" value="AVESA.00010b.r2.2DG0345910.1.CDS.1"/>
    <property type="gene ID" value="AVESA.00010b.r2.2DG0345910"/>
</dbReference>
<reference evidence="1" key="2">
    <citation type="submission" date="2025-09" db="UniProtKB">
        <authorList>
            <consortium name="EnsemblPlants"/>
        </authorList>
    </citation>
    <scope>IDENTIFICATION</scope>
</reference>
<name>A0ACD5V0D9_AVESA</name>
<evidence type="ECO:0000313" key="1">
    <source>
        <dbReference type="EnsemblPlants" id="AVESA.00010b.r2.2DG0345910.1.CDS.1"/>
    </source>
</evidence>
<dbReference type="Proteomes" id="UP001732700">
    <property type="component" value="Chromosome 2D"/>
</dbReference>
<proteinExistence type="predicted"/>
<protein>
    <submittedName>
        <fullName evidence="1">Uncharacterized protein</fullName>
    </submittedName>
</protein>
<sequence length="310" mass="36015">MKIDIKQIFQVPYLDSNTIHLGHPLILPAKDRSVAYNFVYDKFKHKLSAYQANILSHATRLTLIKSVFASIPVYYMSNILFSKKFLTKLIAIIRNFWWTGVKYECTTRSVCLRAWADIYIEKKIGGRGVRNLQAMNQGLILLAAWRLAKEPQSHLALILKAKYHHDTSIWRAKLNKPKSAFWAAILKVRPLLISTAFYQLFDGSSSIWSSPWFWEWQTIYDNLNIQMPPFIYPAMVKDLWVPNQKAWNVNLVRSLFTSHTANAILQTRIVNSTGQDTLVWKFTPTGECTTKSAYKHCFNNLTFRHINNLR</sequence>
<evidence type="ECO:0000313" key="2">
    <source>
        <dbReference type="Proteomes" id="UP001732700"/>
    </source>
</evidence>